<dbReference type="Gene3D" id="2.60.120.620">
    <property type="entry name" value="q2cbj1_9rhob like domain"/>
    <property type="match status" value="1"/>
</dbReference>
<proteinExistence type="predicted"/>
<reference evidence="1" key="1">
    <citation type="journal article" date="2023" name="Mol. Phylogenet. Evol.">
        <title>Genome-scale phylogeny and comparative genomics of the fungal order Sordariales.</title>
        <authorList>
            <person name="Hensen N."/>
            <person name="Bonometti L."/>
            <person name="Westerberg I."/>
            <person name="Brannstrom I.O."/>
            <person name="Guillou S."/>
            <person name="Cros-Aarteil S."/>
            <person name="Calhoun S."/>
            <person name="Haridas S."/>
            <person name="Kuo A."/>
            <person name="Mondo S."/>
            <person name="Pangilinan J."/>
            <person name="Riley R."/>
            <person name="LaButti K."/>
            <person name="Andreopoulos B."/>
            <person name="Lipzen A."/>
            <person name="Chen C."/>
            <person name="Yan M."/>
            <person name="Daum C."/>
            <person name="Ng V."/>
            <person name="Clum A."/>
            <person name="Steindorff A."/>
            <person name="Ohm R.A."/>
            <person name="Martin F."/>
            <person name="Silar P."/>
            <person name="Natvig D.O."/>
            <person name="Lalanne C."/>
            <person name="Gautier V."/>
            <person name="Ament-Velasquez S.L."/>
            <person name="Kruys A."/>
            <person name="Hutchinson M.I."/>
            <person name="Powell A.J."/>
            <person name="Barry K."/>
            <person name="Miller A.N."/>
            <person name="Grigoriev I.V."/>
            <person name="Debuchy R."/>
            <person name="Gladieux P."/>
            <person name="Hiltunen Thoren M."/>
            <person name="Johannesson H."/>
        </authorList>
    </citation>
    <scope>NUCLEOTIDE SEQUENCE</scope>
    <source>
        <strain evidence="1">CBS 333.67</strain>
    </source>
</reference>
<protein>
    <recommendedName>
        <fullName evidence="3">Prolyl 4-hydroxylase alpha subunit Fe(2+) 2OG dioxygenase domain-containing protein</fullName>
    </recommendedName>
</protein>
<dbReference type="RefSeq" id="XP_062719076.1">
    <property type="nucleotide sequence ID" value="XM_062868039.1"/>
</dbReference>
<reference evidence="1" key="2">
    <citation type="submission" date="2023-06" db="EMBL/GenBank/DDBJ databases">
        <authorList>
            <consortium name="Lawrence Berkeley National Laboratory"/>
            <person name="Mondo S.J."/>
            <person name="Hensen N."/>
            <person name="Bonometti L."/>
            <person name="Westerberg I."/>
            <person name="Brannstrom I.O."/>
            <person name="Guillou S."/>
            <person name="Cros-Aarteil S."/>
            <person name="Calhoun S."/>
            <person name="Haridas S."/>
            <person name="Kuo A."/>
            <person name="Pangilinan J."/>
            <person name="Riley R."/>
            <person name="Labutti K."/>
            <person name="Andreopoulos B."/>
            <person name="Lipzen A."/>
            <person name="Chen C."/>
            <person name="Yanf M."/>
            <person name="Daum C."/>
            <person name="Ng V."/>
            <person name="Clum A."/>
            <person name="Steindorff A."/>
            <person name="Ohm R."/>
            <person name="Martin F."/>
            <person name="Silar P."/>
            <person name="Natvig D."/>
            <person name="Lalanne C."/>
            <person name="Gautier V."/>
            <person name="Ament-Velasquez S.L."/>
            <person name="Kruys A."/>
            <person name="Hutchinson M.I."/>
            <person name="Powell A.J."/>
            <person name="Barry K."/>
            <person name="Miller A.N."/>
            <person name="Grigoriev I.V."/>
            <person name="Debuchy R."/>
            <person name="Gladieux P."/>
            <person name="Thoren M.H."/>
            <person name="Johannesson H."/>
        </authorList>
    </citation>
    <scope>NUCLEOTIDE SEQUENCE</scope>
    <source>
        <strain evidence="1">CBS 333.67</strain>
    </source>
</reference>
<evidence type="ECO:0008006" key="3">
    <source>
        <dbReference type="Google" id="ProtNLM"/>
    </source>
</evidence>
<sequence>MAEIQGFEDLGLSVHGVGKINLPLQEEQAPYGKGSDTIVDTAVRNTWELDASQLEFHGDAYERTLNGAVNFVHSTLGITTPIRAELYKMLIYEKGAMFRAHTESDTSRGDAVVKHCGQTNTFSTAAAQPSVLCWYSDVHHEVLPVTSGYRCVLTFNLAILPGFDAPGQPAERPSAAQLQNEHQELRTALQRWLLDCGQQQDDSAQSSDNHIYYLLEHEYTEASISLKALKLQDLARVQCLMQLTKGLEFDIFLAVLEKTQEGGVEMDWSRHGYKRKWYEDVDEDDGGGGKNWHELDQI</sequence>
<keyword evidence="2" id="KW-1185">Reference proteome</keyword>
<organism evidence="1 2">
    <name type="scientific">Chaetomium strumarium</name>
    <dbReference type="NCBI Taxonomy" id="1170767"/>
    <lineage>
        <taxon>Eukaryota</taxon>
        <taxon>Fungi</taxon>
        <taxon>Dikarya</taxon>
        <taxon>Ascomycota</taxon>
        <taxon>Pezizomycotina</taxon>
        <taxon>Sordariomycetes</taxon>
        <taxon>Sordariomycetidae</taxon>
        <taxon>Sordariales</taxon>
        <taxon>Chaetomiaceae</taxon>
        <taxon>Chaetomium</taxon>
    </lineage>
</organism>
<dbReference type="EMBL" id="JAUDZG010000006">
    <property type="protein sequence ID" value="KAK3303296.1"/>
    <property type="molecule type" value="Genomic_DNA"/>
</dbReference>
<dbReference type="Proteomes" id="UP001273166">
    <property type="component" value="Unassembled WGS sequence"/>
</dbReference>
<evidence type="ECO:0000313" key="2">
    <source>
        <dbReference type="Proteomes" id="UP001273166"/>
    </source>
</evidence>
<dbReference type="PANTHER" id="PTHR33099:SF7">
    <property type="entry name" value="MYND-TYPE DOMAIN-CONTAINING PROTEIN"/>
    <property type="match status" value="1"/>
</dbReference>
<accession>A0AAJ0GNQ4</accession>
<comment type="caution">
    <text evidence="1">The sequence shown here is derived from an EMBL/GenBank/DDBJ whole genome shotgun (WGS) entry which is preliminary data.</text>
</comment>
<dbReference type="AlphaFoldDB" id="A0AAJ0GNQ4"/>
<dbReference type="PANTHER" id="PTHR33099">
    <property type="entry name" value="FE2OG DIOXYGENASE DOMAIN-CONTAINING PROTEIN"/>
    <property type="match status" value="1"/>
</dbReference>
<evidence type="ECO:0000313" key="1">
    <source>
        <dbReference type="EMBL" id="KAK3303296.1"/>
    </source>
</evidence>
<name>A0AAJ0GNQ4_9PEZI</name>
<dbReference type="GeneID" id="87886868"/>
<gene>
    <name evidence="1" type="ORF">B0T15DRAFT_513491</name>
</gene>